<dbReference type="SUPFAM" id="SSF52540">
    <property type="entry name" value="P-loop containing nucleoside triphosphate hydrolases"/>
    <property type="match status" value="1"/>
</dbReference>
<comment type="caution">
    <text evidence="1">The sequence shown here is derived from an EMBL/GenBank/DDBJ whole genome shotgun (WGS) entry which is preliminary data.</text>
</comment>
<dbReference type="EMBL" id="NEVT01000008">
    <property type="protein sequence ID" value="OZI72416.1"/>
    <property type="molecule type" value="Genomic_DNA"/>
</dbReference>
<name>A0A261VE39_9BORD</name>
<evidence type="ECO:0000313" key="2">
    <source>
        <dbReference type="Proteomes" id="UP000215633"/>
    </source>
</evidence>
<protein>
    <recommendedName>
        <fullName evidence="3">ATP-binding protein</fullName>
    </recommendedName>
</protein>
<gene>
    <name evidence="1" type="ORF">CAL24_19115</name>
</gene>
<proteinExistence type="predicted"/>
<dbReference type="AlphaFoldDB" id="A0A261VE39"/>
<evidence type="ECO:0008006" key="3">
    <source>
        <dbReference type="Google" id="ProtNLM"/>
    </source>
</evidence>
<dbReference type="Pfam" id="PF13671">
    <property type="entry name" value="AAA_33"/>
    <property type="match status" value="1"/>
</dbReference>
<dbReference type="Gene3D" id="3.40.50.300">
    <property type="entry name" value="P-loop containing nucleotide triphosphate hydrolases"/>
    <property type="match status" value="1"/>
</dbReference>
<keyword evidence="2" id="KW-1185">Reference proteome</keyword>
<sequence length="193" mass="21335">MPHVMTRQQALGQALRLIVPAGRIVFMMCGVAGAGKTTFAQALAAHGCERLSIDEEIWAAHGAYAIDYAPADYARLGAAAEERLRARLERLLAGGACAVLDFSFWKASDRADYRALIERRQHRCQLIYFRVPREELRRRLAQRNQRRDANAAFAIDDARLDAYLAGFEAPRDPTAWIVDDTAAGSGRTSADTA</sequence>
<dbReference type="Proteomes" id="UP000215633">
    <property type="component" value="Unassembled WGS sequence"/>
</dbReference>
<accession>A0A261VE39</accession>
<reference evidence="2" key="1">
    <citation type="submission" date="2017-05" db="EMBL/GenBank/DDBJ databases">
        <title>Complete and WGS of Bordetella genogroups.</title>
        <authorList>
            <person name="Spilker T."/>
            <person name="Lipuma J."/>
        </authorList>
    </citation>
    <scope>NUCLEOTIDE SEQUENCE [LARGE SCALE GENOMIC DNA]</scope>
    <source>
        <strain evidence="2">AU8256</strain>
    </source>
</reference>
<evidence type="ECO:0000313" key="1">
    <source>
        <dbReference type="EMBL" id="OZI72416.1"/>
    </source>
</evidence>
<organism evidence="1 2">
    <name type="scientific">Bordetella genomosp. 2</name>
    <dbReference type="NCBI Taxonomy" id="1983456"/>
    <lineage>
        <taxon>Bacteria</taxon>
        <taxon>Pseudomonadati</taxon>
        <taxon>Pseudomonadota</taxon>
        <taxon>Betaproteobacteria</taxon>
        <taxon>Burkholderiales</taxon>
        <taxon>Alcaligenaceae</taxon>
        <taxon>Bordetella</taxon>
    </lineage>
</organism>
<dbReference type="RefSeq" id="WP_094807612.1">
    <property type="nucleotide sequence ID" value="NZ_NEVT01000008.1"/>
</dbReference>
<dbReference type="InterPro" id="IPR027417">
    <property type="entry name" value="P-loop_NTPase"/>
</dbReference>